<dbReference type="AlphaFoldDB" id="A5ACQ4"/>
<proteinExistence type="predicted"/>
<feature type="region of interest" description="Disordered" evidence="1">
    <location>
        <begin position="1"/>
        <end position="38"/>
    </location>
</feature>
<feature type="compositionally biased region" description="Basic residues" evidence="1">
    <location>
        <begin position="22"/>
        <end position="35"/>
    </location>
</feature>
<sequence>MCQNASEATLRIQAPSKMSPKVARRSMSKMSKRLKHPEARTRMHPKETALYGLQDEYTISTGSILEFRQQKSNGKYLPMSVASFERLQEPFRRRKVVSAKFSQTPKRAAKLFRKTELSSPGCKVGFHLEVPSFPLAAWFVHRQKEKHLTVQKCCEILATKG</sequence>
<evidence type="ECO:0000256" key="1">
    <source>
        <dbReference type="SAM" id="MobiDB-lite"/>
    </source>
</evidence>
<dbReference type="EMBL" id="AM423324">
    <property type="protein sequence ID" value="CAN66585.1"/>
    <property type="molecule type" value="Genomic_DNA"/>
</dbReference>
<gene>
    <name evidence="2" type="ORF">VITISV_017094</name>
</gene>
<name>A5ACQ4_VITVI</name>
<accession>A5ACQ4</accession>
<protein>
    <submittedName>
        <fullName evidence="2">Uncharacterized protein</fullName>
    </submittedName>
</protein>
<organism evidence="2">
    <name type="scientific">Vitis vinifera</name>
    <name type="common">Grape</name>
    <dbReference type="NCBI Taxonomy" id="29760"/>
    <lineage>
        <taxon>Eukaryota</taxon>
        <taxon>Viridiplantae</taxon>
        <taxon>Streptophyta</taxon>
        <taxon>Embryophyta</taxon>
        <taxon>Tracheophyta</taxon>
        <taxon>Spermatophyta</taxon>
        <taxon>Magnoliopsida</taxon>
        <taxon>eudicotyledons</taxon>
        <taxon>Gunneridae</taxon>
        <taxon>Pentapetalae</taxon>
        <taxon>rosids</taxon>
        <taxon>Vitales</taxon>
        <taxon>Vitaceae</taxon>
        <taxon>Viteae</taxon>
        <taxon>Vitis</taxon>
    </lineage>
</organism>
<reference evidence="2" key="1">
    <citation type="journal article" date="2007" name="PLoS ONE">
        <title>The first genome sequence of an elite grapevine cultivar (Pinot noir Vitis vinifera L.): coping with a highly heterozygous genome.</title>
        <authorList>
            <person name="Velasco R."/>
            <person name="Zharkikh A."/>
            <person name="Troggio M."/>
            <person name="Cartwright D.A."/>
            <person name="Cestaro A."/>
            <person name="Pruss D."/>
            <person name="Pindo M."/>
            <person name="FitzGerald L.M."/>
            <person name="Vezzulli S."/>
            <person name="Reid J."/>
            <person name="Malacarne G."/>
            <person name="Iliev D."/>
            <person name="Coppola G."/>
            <person name="Wardell B."/>
            <person name="Micheletti D."/>
            <person name="Macalma T."/>
            <person name="Facci M."/>
            <person name="Mitchell J.T."/>
            <person name="Perazzolli M."/>
            <person name="Eldredge G."/>
            <person name="Gatto P."/>
            <person name="Oyzerski R."/>
            <person name="Moretto M."/>
            <person name="Gutin N."/>
            <person name="Stefanini M."/>
            <person name="Chen Y."/>
            <person name="Segala C."/>
            <person name="Davenport C."/>
            <person name="Dematte L."/>
            <person name="Mraz A."/>
            <person name="Battilana J."/>
            <person name="Stormo K."/>
            <person name="Costa F."/>
            <person name="Tao Q."/>
            <person name="Si-Ammour A."/>
            <person name="Harkins T."/>
            <person name="Lackey A."/>
            <person name="Perbost C."/>
            <person name="Taillon B."/>
            <person name="Stella A."/>
            <person name="Solovyev V."/>
            <person name="Fawcett J.A."/>
            <person name="Sterck L."/>
            <person name="Vandepoele K."/>
            <person name="Grando S.M."/>
            <person name="Toppo S."/>
            <person name="Moser C."/>
            <person name="Lanchbury J."/>
            <person name="Bogden R."/>
            <person name="Skolnick M."/>
            <person name="Sgaramella V."/>
            <person name="Bhatnagar S.K."/>
            <person name="Fontana P."/>
            <person name="Gutin A."/>
            <person name="Van de Peer Y."/>
            <person name="Salamini F."/>
            <person name="Viola R."/>
        </authorList>
    </citation>
    <scope>NUCLEOTIDE SEQUENCE</scope>
</reference>
<evidence type="ECO:0000313" key="2">
    <source>
        <dbReference type="EMBL" id="CAN66585.1"/>
    </source>
</evidence>